<dbReference type="InterPro" id="IPR051907">
    <property type="entry name" value="DoxX-like_oxidoreductase"/>
</dbReference>
<evidence type="ECO:0000256" key="4">
    <source>
        <dbReference type="ARBA" id="ARBA00022692"/>
    </source>
</evidence>
<dbReference type="Pfam" id="PF07681">
    <property type="entry name" value="DoxX"/>
    <property type="match status" value="1"/>
</dbReference>
<proteinExistence type="inferred from homology"/>
<evidence type="ECO:0000313" key="7">
    <source>
        <dbReference type="EMBL" id="GAA4400908.1"/>
    </source>
</evidence>
<dbReference type="Proteomes" id="UP001500635">
    <property type="component" value="Unassembled WGS sequence"/>
</dbReference>
<name>A0ABP8K5L6_9ACTN</name>
<sequence>MGHARKTLDLGLLTLRTAVGGTLAYHGAQKLFGWFGGPGLDATAQGFDAMGFKPGKQNAALAGAGELAGALLVVGAATPFASAGVLGAMVGAVSVHKPNGFAATAGGYEYPAVLGATAVALALTGPGRYSIDNLLGNRLNRGWQAGVALTSSAATSAFLVNRRAAAQNVSTEA</sequence>
<keyword evidence="6" id="KW-0472">Membrane</keyword>
<keyword evidence="5" id="KW-1133">Transmembrane helix</keyword>
<protein>
    <submittedName>
        <fullName evidence="7">DoxX family membrane protein</fullName>
    </submittedName>
</protein>
<evidence type="ECO:0000313" key="8">
    <source>
        <dbReference type="Proteomes" id="UP001500635"/>
    </source>
</evidence>
<evidence type="ECO:0000256" key="2">
    <source>
        <dbReference type="ARBA" id="ARBA00006679"/>
    </source>
</evidence>
<evidence type="ECO:0000256" key="5">
    <source>
        <dbReference type="ARBA" id="ARBA00022989"/>
    </source>
</evidence>
<comment type="caution">
    <text evidence="7">The sequence shown here is derived from an EMBL/GenBank/DDBJ whole genome shotgun (WGS) entry which is preliminary data.</text>
</comment>
<reference evidence="8" key="1">
    <citation type="journal article" date="2019" name="Int. J. Syst. Evol. Microbiol.">
        <title>The Global Catalogue of Microorganisms (GCM) 10K type strain sequencing project: providing services to taxonomists for standard genome sequencing and annotation.</title>
        <authorList>
            <consortium name="The Broad Institute Genomics Platform"/>
            <consortium name="The Broad Institute Genome Sequencing Center for Infectious Disease"/>
            <person name="Wu L."/>
            <person name="Ma J."/>
        </authorList>
    </citation>
    <scope>NUCLEOTIDE SEQUENCE [LARGE SCALE GENOMIC DNA]</scope>
    <source>
        <strain evidence="8">JCM 17688</strain>
    </source>
</reference>
<dbReference type="EMBL" id="BAABFR010000083">
    <property type="protein sequence ID" value="GAA4400908.1"/>
    <property type="molecule type" value="Genomic_DNA"/>
</dbReference>
<accession>A0ABP8K5L6</accession>
<dbReference type="PANTHER" id="PTHR33452">
    <property type="entry name" value="OXIDOREDUCTASE CATD-RELATED"/>
    <property type="match status" value="1"/>
</dbReference>
<evidence type="ECO:0000256" key="3">
    <source>
        <dbReference type="ARBA" id="ARBA00022475"/>
    </source>
</evidence>
<dbReference type="InterPro" id="IPR032808">
    <property type="entry name" value="DoxX"/>
</dbReference>
<comment type="subcellular location">
    <subcellularLocation>
        <location evidence="1">Cell membrane</location>
        <topology evidence="1">Multi-pass membrane protein</topology>
    </subcellularLocation>
</comment>
<keyword evidence="8" id="KW-1185">Reference proteome</keyword>
<evidence type="ECO:0000256" key="6">
    <source>
        <dbReference type="ARBA" id="ARBA00023136"/>
    </source>
</evidence>
<organism evidence="7 8">
    <name type="scientific">Tsukamurella soli</name>
    <dbReference type="NCBI Taxonomy" id="644556"/>
    <lineage>
        <taxon>Bacteria</taxon>
        <taxon>Bacillati</taxon>
        <taxon>Actinomycetota</taxon>
        <taxon>Actinomycetes</taxon>
        <taxon>Mycobacteriales</taxon>
        <taxon>Tsukamurellaceae</taxon>
        <taxon>Tsukamurella</taxon>
    </lineage>
</organism>
<keyword evidence="3" id="KW-1003">Cell membrane</keyword>
<comment type="similarity">
    <text evidence="2">Belongs to the DoxX family.</text>
</comment>
<keyword evidence="4" id="KW-0812">Transmembrane</keyword>
<evidence type="ECO:0000256" key="1">
    <source>
        <dbReference type="ARBA" id="ARBA00004651"/>
    </source>
</evidence>
<gene>
    <name evidence="7" type="ORF">GCM10023147_39990</name>
</gene>
<dbReference type="RefSeq" id="WP_344999348.1">
    <property type="nucleotide sequence ID" value="NZ_BAABFR010000083.1"/>
</dbReference>
<dbReference type="PANTHER" id="PTHR33452:SF1">
    <property type="entry name" value="INNER MEMBRANE PROTEIN YPHA-RELATED"/>
    <property type="match status" value="1"/>
</dbReference>